<feature type="transmembrane region" description="Helical" evidence="6">
    <location>
        <begin position="815"/>
        <end position="835"/>
    </location>
</feature>
<feature type="domain" description="ABC3 transporter permease C-terminal" evidence="7">
    <location>
        <begin position="731"/>
        <end position="845"/>
    </location>
</feature>
<organism evidence="9 10">
    <name type="scientific">Adhaeribacter aerolatus</name>
    <dbReference type="NCBI Taxonomy" id="670289"/>
    <lineage>
        <taxon>Bacteria</taxon>
        <taxon>Pseudomonadati</taxon>
        <taxon>Bacteroidota</taxon>
        <taxon>Cytophagia</taxon>
        <taxon>Cytophagales</taxon>
        <taxon>Hymenobacteraceae</taxon>
        <taxon>Adhaeribacter</taxon>
    </lineage>
</organism>
<dbReference type="RefSeq" id="WP_246151236.1">
    <property type="nucleotide sequence ID" value="NZ_BJYS01000050.1"/>
</dbReference>
<keyword evidence="5 6" id="KW-0472">Membrane</keyword>
<feature type="domain" description="ABC3 transporter permease C-terminal" evidence="7">
    <location>
        <begin position="270"/>
        <end position="389"/>
    </location>
</feature>
<dbReference type="Proteomes" id="UP000321532">
    <property type="component" value="Unassembled WGS sequence"/>
</dbReference>
<dbReference type="InterPro" id="IPR003838">
    <property type="entry name" value="ABC3_permease_C"/>
</dbReference>
<feature type="transmembrane region" description="Helical" evidence="6">
    <location>
        <begin position="772"/>
        <end position="803"/>
    </location>
</feature>
<comment type="subcellular location">
    <subcellularLocation>
        <location evidence="1">Cell membrane</location>
        <topology evidence="1">Multi-pass membrane protein</topology>
    </subcellularLocation>
</comment>
<name>A0A512B537_9BACT</name>
<gene>
    <name evidence="9" type="ORF">AAE02nite_47460</name>
</gene>
<keyword evidence="10" id="KW-1185">Reference proteome</keyword>
<reference evidence="9 10" key="1">
    <citation type="submission" date="2019-07" db="EMBL/GenBank/DDBJ databases">
        <title>Whole genome shotgun sequence of Adhaeribacter aerolatus NBRC 106133.</title>
        <authorList>
            <person name="Hosoyama A."/>
            <person name="Uohara A."/>
            <person name="Ohji S."/>
            <person name="Ichikawa N."/>
        </authorList>
    </citation>
    <scope>NUCLEOTIDE SEQUENCE [LARGE SCALE GENOMIC DNA]</scope>
    <source>
        <strain evidence="9 10">NBRC 106133</strain>
    </source>
</reference>
<comment type="caution">
    <text evidence="9">The sequence shown here is derived from an EMBL/GenBank/DDBJ whole genome shotgun (WGS) entry which is preliminary data.</text>
</comment>
<dbReference type="AlphaFoldDB" id="A0A512B537"/>
<feature type="transmembrane region" description="Helical" evidence="6">
    <location>
        <begin position="357"/>
        <end position="384"/>
    </location>
</feature>
<accession>A0A512B537</accession>
<dbReference type="Pfam" id="PF02687">
    <property type="entry name" value="FtsX"/>
    <property type="match status" value="2"/>
</dbReference>
<dbReference type="GO" id="GO:0005886">
    <property type="term" value="C:plasma membrane"/>
    <property type="evidence" value="ECO:0007669"/>
    <property type="project" value="UniProtKB-SubCell"/>
</dbReference>
<evidence type="ECO:0000256" key="4">
    <source>
        <dbReference type="ARBA" id="ARBA00022989"/>
    </source>
</evidence>
<evidence type="ECO:0000313" key="9">
    <source>
        <dbReference type="EMBL" id="GEO07082.1"/>
    </source>
</evidence>
<dbReference type="PANTHER" id="PTHR30287">
    <property type="entry name" value="MEMBRANE COMPONENT OF PREDICTED ABC SUPERFAMILY METABOLITE UPTAKE TRANSPORTER"/>
    <property type="match status" value="1"/>
</dbReference>
<dbReference type="EMBL" id="BJYS01000050">
    <property type="protein sequence ID" value="GEO07082.1"/>
    <property type="molecule type" value="Genomic_DNA"/>
</dbReference>
<feature type="transmembrane region" description="Helical" evidence="6">
    <location>
        <begin position="32"/>
        <end position="53"/>
    </location>
</feature>
<proteinExistence type="predicted"/>
<sequence>MDIDRTIFKTPLNLPWLLKMAWRDSRRNRSRLFLFVSSIILGIAALVAIYSFGYNLRDDIDNQAKTLLGADLVISSNQVPAPALQKMIDSLGTTRSQERSFASMIYFIKNQGTRLVQVKALAGAYPYYGALETTPTSANQNFRNSRKALVDKTLMLQFNAHVGDSIRIGNLSFAIAGILNKAPGQTGLTSTVAPAVYIPLQYLEQTGLVQKGSRVNYRYYYKFDEGVDAEKLSKAIEPRLDKEGLNQDTIASTKENTGRSFADLTRFLTLVAFIALLLGCIGVASAIHIYMREKVASIAVLRCLGIKAKQAFLIYLIQIVGIGLLGSLIGAALGTLVQRALPAVLGDFLPIEITMATSWAAIGQGVALGVIISLLFALLPLVSVRNISPLNTLRLSLEEVNFRRDPLQWLVYGLIILFVLSFSLLQMENWRQAVYFTGGVLLGFAVLTAVAYGLMWLMRRSIPNSWGYLWRQGFANLYRPNNQTLILLVSIGLGTAFISTLYFVQGILIDRVSLSASGNQPNMVLFDIQTNQRDQVAKMAQQNNLPLLQQVPIVTMRLEEINGRTGVEIKADSTAEIRPWVFNREYRVTYRDTLVDSEKIIEGKWRGTVNSPNDTIYISVAENYADNLNAKIGDRLLFNVQGALIPTVIGSFRKVDWNRVQTNFLVVFPKGVLEEAPQFHVLVTRVPSNQVSARFQQALVRTFPNVSVIDLALILATLDEILGKIAFVIKFMAAFCISTGLVVLIASVLISKYQRIQESVLLRTLGANRRQILTITALEYFFLGALAAATGILLSVAASWALARFSFEAPFNPSLGPPLAVFAIVSLLTVAIGLLNSRSVLIKSPLEILRTEV</sequence>
<evidence type="ECO:0000259" key="8">
    <source>
        <dbReference type="Pfam" id="PF12704"/>
    </source>
</evidence>
<evidence type="ECO:0000256" key="2">
    <source>
        <dbReference type="ARBA" id="ARBA00022475"/>
    </source>
</evidence>
<protein>
    <submittedName>
        <fullName evidence="9">Permease</fullName>
    </submittedName>
</protein>
<keyword evidence="2" id="KW-1003">Cell membrane</keyword>
<evidence type="ECO:0000256" key="1">
    <source>
        <dbReference type="ARBA" id="ARBA00004651"/>
    </source>
</evidence>
<evidence type="ECO:0000256" key="3">
    <source>
        <dbReference type="ARBA" id="ARBA00022692"/>
    </source>
</evidence>
<feature type="transmembrane region" description="Helical" evidence="6">
    <location>
        <begin position="312"/>
        <end position="337"/>
    </location>
</feature>
<feature type="transmembrane region" description="Helical" evidence="6">
    <location>
        <begin position="727"/>
        <end position="751"/>
    </location>
</feature>
<evidence type="ECO:0000256" key="6">
    <source>
        <dbReference type="SAM" id="Phobius"/>
    </source>
</evidence>
<keyword evidence="4 6" id="KW-1133">Transmembrane helix</keyword>
<dbReference type="InterPro" id="IPR025857">
    <property type="entry name" value="MacB_PCD"/>
</dbReference>
<dbReference type="PANTHER" id="PTHR30287:SF1">
    <property type="entry name" value="INNER MEMBRANE PROTEIN"/>
    <property type="match status" value="1"/>
</dbReference>
<feature type="transmembrane region" description="Helical" evidence="6">
    <location>
        <begin position="433"/>
        <end position="457"/>
    </location>
</feature>
<feature type="domain" description="MacB-like periplasmic core" evidence="8">
    <location>
        <begin position="33"/>
        <end position="237"/>
    </location>
</feature>
<feature type="transmembrane region" description="Helical" evidence="6">
    <location>
        <begin position="267"/>
        <end position="291"/>
    </location>
</feature>
<feature type="transmembrane region" description="Helical" evidence="6">
    <location>
        <begin position="485"/>
        <end position="504"/>
    </location>
</feature>
<keyword evidence="3 6" id="KW-0812">Transmembrane</keyword>
<dbReference type="InterPro" id="IPR038766">
    <property type="entry name" value="Membrane_comp_ABC_pdt"/>
</dbReference>
<evidence type="ECO:0000256" key="5">
    <source>
        <dbReference type="ARBA" id="ARBA00023136"/>
    </source>
</evidence>
<evidence type="ECO:0000259" key="7">
    <source>
        <dbReference type="Pfam" id="PF02687"/>
    </source>
</evidence>
<dbReference type="Pfam" id="PF12704">
    <property type="entry name" value="MacB_PCD"/>
    <property type="match status" value="1"/>
</dbReference>
<feature type="transmembrane region" description="Helical" evidence="6">
    <location>
        <begin position="409"/>
        <end position="427"/>
    </location>
</feature>
<evidence type="ECO:0000313" key="10">
    <source>
        <dbReference type="Proteomes" id="UP000321532"/>
    </source>
</evidence>